<dbReference type="RefSeq" id="WP_135171489.1">
    <property type="nucleotide sequence ID" value="NZ_SPQU01000024.1"/>
</dbReference>
<reference evidence="1 2" key="1">
    <citation type="submission" date="2019-03" db="EMBL/GenBank/DDBJ databases">
        <title>Bradyrhizobium strains diversity isolated from Chamaecrista fasciculata.</title>
        <authorList>
            <person name="Urquiaga M.C.O."/>
            <person name="Hungria M."/>
            <person name="Delamuta J.R.M."/>
        </authorList>
    </citation>
    <scope>NUCLEOTIDE SEQUENCE [LARGE SCALE GENOMIC DNA]</scope>
    <source>
        <strain evidence="1 2">CNPSo 3424</strain>
    </source>
</reference>
<evidence type="ECO:0000313" key="1">
    <source>
        <dbReference type="EMBL" id="TFV30959.1"/>
    </source>
</evidence>
<comment type="caution">
    <text evidence="1">The sequence shown here is derived from an EMBL/GenBank/DDBJ whole genome shotgun (WGS) entry which is preliminary data.</text>
</comment>
<proteinExistence type="predicted"/>
<evidence type="ECO:0000313" key="2">
    <source>
        <dbReference type="Proteomes" id="UP000298225"/>
    </source>
</evidence>
<dbReference type="Proteomes" id="UP000298225">
    <property type="component" value="Unassembled WGS sequence"/>
</dbReference>
<dbReference type="EMBL" id="SPQU01000024">
    <property type="protein sequence ID" value="TFV30959.1"/>
    <property type="molecule type" value="Genomic_DNA"/>
</dbReference>
<accession>A0A4Y9KSB4</accession>
<dbReference type="OrthoDB" id="8253340at2"/>
<evidence type="ECO:0008006" key="3">
    <source>
        <dbReference type="Google" id="ProtNLM"/>
    </source>
</evidence>
<name>A0A4Y9KSB4_9BRAD</name>
<keyword evidence="2" id="KW-1185">Reference proteome</keyword>
<gene>
    <name evidence="1" type="ORF">E4K66_32760</name>
</gene>
<dbReference type="AlphaFoldDB" id="A0A4Y9KSB4"/>
<organism evidence="1 2">
    <name type="scientific">Bradyrhizobium frederickii</name>
    <dbReference type="NCBI Taxonomy" id="2560054"/>
    <lineage>
        <taxon>Bacteria</taxon>
        <taxon>Pseudomonadati</taxon>
        <taxon>Pseudomonadota</taxon>
        <taxon>Alphaproteobacteria</taxon>
        <taxon>Hyphomicrobiales</taxon>
        <taxon>Nitrobacteraceae</taxon>
        <taxon>Bradyrhizobium</taxon>
    </lineage>
</organism>
<protein>
    <recommendedName>
        <fullName evidence="3">DUF4357 domain-containing protein</fullName>
    </recommendedName>
</protein>
<sequence length="308" mass="34304">MNFSPETLQLQPCTHTIYRPFGGIEGYRLISDPTGRLAVTTFPTEMARRLAAGFDQWSACYVLAGNGQAYIAQSQCAMKCIGEHAVDPAKAFATEVFLIHAQEEPRTMDWSTRLFLEHRLTDLAKQAGLVRLANTVEPRVPPWRVERAATLELLATQTRRLLFDAGCRVVDGSLPSRPSAQGECDDTGDGEKAVDIACPTRPAPEEFAFHYCGIWARGHRDHEGHFVVRAGSEVRKMQTTSLRKNIKKLRADLLASGIVMPIVGRKDRLRFQVDWCFFSPAVAAKFVAGAHISATKWVRLPEPIVRTE</sequence>